<sequence>MRKVVFFLFELLQIKTDEISIQFVSEKRISQLHTLFFQDPTPTDCITFPIDSLPYKPNGYHLLGEIFICPKIAKQYAEKHYINPFEELCRYVVHGVLHLIGFKDEQPDLRVQMKRKENTCLKRLRQKGLLEPD</sequence>
<evidence type="ECO:0000256" key="3">
    <source>
        <dbReference type="ARBA" id="ARBA00022723"/>
    </source>
</evidence>
<keyword evidence="6 7" id="KW-0862">Zinc</keyword>
<evidence type="ECO:0000256" key="1">
    <source>
        <dbReference type="ARBA" id="ARBA00010875"/>
    </source>
</evidence>
<keyword evidence="3 7" id="KW-0479">Metal-binding</keyword>
<comment type="subcellular location">
    <subcellularLocation>
        <location evidence="7">Cytoplasm</location>
    </subcellularLocation>
</comment>
<keyword evidence="7" id="KW-0963">Cytoplasm</keyword>
<evidence type="ECO:0000313" key="8">
    <source>
        <dbReference type="EMBL" id="QZA58733.1"/>
    </source>
</evidence>
<feature type="binding site" evidence="7">
    <location>
        <position position="98"/>
    </location>
    <ligand>
        <name>Zn(2+)</name>
        <dbReference type="ChEBI" id="CHEBI:29105"/>
        <note>catalytic</note>
    </ligand>
</feature>
<dbReference type="Proteomes" id="UP000822862">
    <property type="component" value="Chromosome"/>
</dbReference>
<dbReference type="Pfam" id="PF02130">
    <property type="entry name" value="YbeY"/>
    <property type="match status" value="1"/>
</dbReference>
<feature type="binding site" evidence="7">
    <location>
        <position position="104"/>
    </location>
    <ligand>
        <name>Zn(2+)</name>
        <dbReference type="ChEBI" id="CHEBI:29105"/>
        <note>catalytic</note>
    </ligand>
</feature>
<dbReference type="GO" id="GO:0016787">
    <property type="term" value="F:hydrolase activity"/>
    <property type="evidence" value="ECO:0007669"/>
    <property type="project" value="UniProtKB-KW"/>
</dbReference>
<accession>A0ABX8Z1E2</accession>
<dbReference type="PANTHER" id="PTHR46986">
    <property type="entry name" value="ENDORIBONUCLEASE YBEY, CHLOROPLASTIC"/>
    <property type="match status" value="1"/>
</dbReference>
<dbReference type="InterPro" id="IPR020549">
    <property type="entry name" value="YbeY_CS"/>
</dbReference>
<keyword evidence="9" id="KW-1185">Reference proteome</keyword>
<gene>
    <name evidence="7" type="primary">ybeY</name>
    <name evidence="8" type="ORF">RHAB15C_0000612</name>
</gene>
<evidence type="ECO:0000256" key="4">
    <source>
        <dbReference type="ARBA" id="ARBA00022759"/>
    </source>
</evidence>
<keyword evidence="7" id="KW-0698">rRNA processing</keyword>
<organism evidence="8 9">
    <name type="scientific">Candidatus Rhabdochlamydia porcellionis</name>
    <dbReference type="NCBI Taxonomy" id="225148"/>
    <lineage>
        <taxon>Bacteria</taxon>
        <taxon>Pseudomonadati</taxon>
        <taxon>Chlamydiota</taxon>
        <taxon>Chlamydiia</taxon>
        <taxon>Parachlamydiales</taxon>
        <taxon>Candidatus Rhabdochlamydiaceae</taxon>
        <taxon>Candidatus Rhabdochlamydia</taxon>
    </lineage>
</organism>
<keyword evidence="7" id="KW-0690">Ribosome biogenesis</keyword>
<comment type="similarity">
    <text evidence="1 7">Belongs to the endoribonuclease YbeY family.</text>
</comment>
<dbReference type="SUPFAM" id="SSF55486">
    <property type="entry name" value="Metalloproteases ('zincins'), catalytic domain"/>
    <property type="match status" value="1"/>
</dbReference>
<dbReference type="InterPro" id="IPR023091">
    <property type="entry name" value="MetalPrtase_cat_dom_sf_prd"/>
</dbReference>
<dbReference type="InterPro" id="IPR002036">
    <property type="entry name" value="YbeY"/>
</dbReference>
<protein>
    <recommendedName>
        <fullName evidence="7">Endoribonuclease YbeY</fullName>
        <ecNumber evidence="7">3.1.-.-</ecNumber>
    </recommendedName>
</protein>
<evidence type="ECO:0000256" key="6">
    <source>
        <dbReference type="ARBA" id="ARBA00022833"/>
    </source>
</evidence>
<keyword evidence="4 7" id="KW-0255">Endonuclease</keyword>
<evidence type="ECO:0000313" key="9">
    <source>
        <dbReference type="Proteomes" id="UP000822862"/>
    </source>
</evidence>
<dbReference type="NCBIfam" id="TIGR00043">
    <property type="entry name" value="rRNA maturation RNase YbeY"/>
    <property type="match status" value="1"/>
</dbReference>
<proteinExistence type="inferred from homology"/>
<feature type="binding site" evidence="7">
    <location>
        <position position="94"/>
    </location>
    <ligand>
        <name>Zn(2+)</name>
        <dbReference type="ChEBI" id="CHEBI:29105"/>
        <note>catalytic</note>
    </ligand>
</feature>
<keyword evidence="2 7" id="KW-0540">Nuclease</keyword>
<comment type="function">
    <text evidence="7">Single strand-specific metallo-endoribonuclease involved in late-stage 70S ribosome quality control and in maturation of the 3' terminus of the 16S rRNA.</text>
</comment>
<comment type="cofactor">
    <cofactor evidence="7">
        <name>Zn(2+)</name>
        <dbReference type="ChEBI" id="CHEBI:29105"/>
    </cofactor>
    <text evidence="7">Binds 1 zinc ion.</text>
</comment>
<evidence type="ECO:0000256" key="2">
    <source>
        <dbReference type="ARBA" id="ARBA00022722"/>
    </source>
</evidence>
<name>A0ABX8Z1E2_9BACT</name>
<keyword evidence="5 7" id="KW-0378">Hydrolase</keyword>
<dbReference type="Gene3D" id="3.40.390.30">
    <property type="entry name" value="Metalloproteases ('zincins'), catalytic domain"/>
    <property type="match status" value="1"/>
</dbReference>
<dbReference type="PANTHER" id="PTHR46986:SF1">
    <property type="entry name" value="ENDORIBONUCLEASE YBEY, CHLOROPLASTIC"/>
    <property type="match status" value="1"/>
</dbReference>
<evidence type="ECO:0000256" key="5">
    <source>
        <dbReference type="ARBA" id="ARBA00022801"/>
    </source>
</evidence>
<dbReference type="PROSITE" id="PS01306">
    <property type="entry name" value="UPF0054"/>
    <property type="match status" value="1"/>
</dbReference>
<dbReference type="EMBL" id="CP075585">
    <property type="protein sequence ID" value="QZA58733.1"/>
    <property type="molecule type" value="Genomic_DNA"/>
</dbReference>
<evidence type="ECO:0000256" key="7">
    <source>
        <dbReference type="HAMAP-Rule" id="MF_00009"/>
    </source>
</evidence>
<reference evidence="8 9" key="1">
    <citation type="submission" date="2021-05" db="EMBL/GenBank/DDBJ databases">
        <title>Ecology and evolution of chlamydial symbionts of arthropods.</title>
        <authorList>
            <person name="Halter T."/>
            <person name="Sixt B.S."/>
            <person name="Toenshoff E.R."/>
            <person name="Koestlbacher S."/>
            <person name="Schulz F."/>
            <person name="Kostanjsek R."/>
            <person name="Collingro A."/>
            <person name="Hendrickx F."/>
            <person name="Horn M."/>
        </authorList>
    </citation>
    <scope>NUCLEOTIDE SEQUENCE [LARGE SCALE GENOMIC DNA]</scope>
    <source>
        <strain evidence="8 9">15C</strain>
    </source>
</reference>
<dbReference type="EC" id="3.1.-.-" evidence="7"/>
<dbReference type="HAMAP" id="MF_00009">
    <property type="entry name" value="Endoribonucl_YbeY"/>
    <property type="match status" value="1"/>
</dbReference>